<evidence type="ECO:0000259" key="7">
    <source>
        <dbReference type="Pfam" id="PF02687"/>
    </source>
</evidence>
<dbReference type="GO" id="GO:0022857">
    <property type="term" value="F:transmembrane transporter activity"/>
    <property type="evidence" value="ECO:0007669"/>
    <property type="project" value="TreeGrafter"/>
</dbReference>
<feature type="transmembrane region" description="Helical" evidence="6">
    <location>
        <begin position="415"/>
        <end position="440"/>
    </location>
</feature>
<feature type="domain" description="MacB-like periplasmic core" evidence="8">
    <location>
        <begin position="477"/>
        <end position="629"/>
    </location>
</feature>
<feature type="domain" description="ABC3 transporter permease C-terminal" evidence="7">
    <location>
        <begin position="666"/>
        <end position="779"/>
    </location>
</feature>
<dbReference type="InterPro" id="IPR003838">
    <property type="entry name" value="ABC3_permease_C"/>
</dbReference>
<dbReference type="Pfam" id="PF12704">
    <property type="entry name" value="MacB_PCD"/>
    <property type="match status" value="2"/>
</dbReference>
<keyword evidence="10" id="KW-1185">Reference proteome</keyword>
<gene>
    <name evidence="9" type="ORF">SAMN04488055_4012</name>
</gene>
<dbReference type="Proteomes" id="UP000185003">
    <property type="component" value="Unassembled WGS sequence"/>
</dbReference>
<feature type="domain" description="MacB-like periplasmic core" evidence="8">
    <location>
        <begin position="22"/>
        <end position="237"/>
    </location>
</feature>
<reference evidence="10" key="1">
    <citation type="submission" date="2016-11" db="EMBL/GenBank/DDBJ databases">
        <authorList>
            <person name="Varghese N."/>
            <person name="Submissions S."/>
        </authorList>
    </citation>
    <scope>NUCLEOTIDE SEQUENCE [LARGE SCALE GENOMIC DNA]</scope>
    <source>
        <strain evidence="10">DSM 24787</strain>
    </source>
</reference>
<evidence type="ECO:0000256" key="3">
    <source>
        <dbReference type="ARBA" id="ARBA00022692"/>
    </source>
</evidence>
<keyword evidence="5 6" id="KW-0472">Membrane</keyword>
<evidence type="ECO:0000313" key="10">
    <source>
        <dbReference type="Proteomes" id="UP000185003"/>
    </source>
</evidence>
<evidence type="ECO:0000313" key="9">
    <source>
        <dbReference type="EMBL" id="SIO43621.1"/>
    </source>
</evidence>
<keyword evidence="2" id="KW-1003">Cell membrane</keyword>
<comment type="subcellular location">
    <subcellularLocation>
        <location evidence="1">Cell membrane</location>
        <topology evidence="1">Multi-pass membrane protein</topology>
    </subcellularLocation>
</comment>
<sequence>MLTNYIKIAWRNLWNNKVFGIINIAGLTFGLTCCMFILLWVANEWSYNRFHEKLPNIYQVYSHQYYSNNEILTVTATPGPMADQLKAEIPGIQKAAAFSWMTEKLLAVGEKGYKSKGQYANTDVFQVFTFPFIDGDPSKALLGPNSIVLSEKMALNLFGESKAVGKIVRLDSKEDYMVTGVMKDLPDNASFKFEWLLPMERIVQENPWLKKWGGNAPRTYVLVDPKADIGKVNAKVKGIIQRNAKESQAEVFLYPYKDTYLEGRFNKGKLDGGRIEYVRLFIIIAIFVLLIACINFMNLSTARAIQRSKEVGVRKSIGAGRGALISQFLGESFALVTIATALSLLLVWILLPSFEKMVSVTLSVPLFTWYNMLALLFLALFTGFVAGSYPAFYLSSLNAVTTLKGGMLRLKSSAIWLRKGLVVFQFVVSTVLIVAAFLIYQQINFIKNRNLGLNKDQVVWFYNEGSMVNDLKPFRNALSGLPGVEAISDADQLPIQVGSNFSGIGWKGKSPNEDILFDNLLVGYDLQKTMQLEMVEGRTFSPEFATDTNGIVINETAAKVMSLKPPYVGQLLTVDDQQLPIIGVTRDFSSNHLEKKVAPMSIRYRSAKNKFVLVRIKPDQVETAIGSIEKVFKQFNPQYPFEIKYMDASFADMYKSEQVIGRLSAAFTALAIFIACLGLFGLATFTAQQRTKEIGIRKVLGASIMQILALLSKDFIRLVLIAVGIAMPLAGYFMHGWLNRFAYHVDISWWVYVSTGVIAIVLAMLTVSYQSIRTARMNPVKSLRSE</sequence>
<protein>
    <submittedName>
        <fullName evidence="9">Duplicated orphan permease</fullName>
    </submittedName>
</protein>
<dbReference type="AlphaFoldDB" id="A0A1N6JHG9"/>
<dbReference type="RefSeq" id="WP_074241359.1">
    <property type="nucleotide sequence ID" value="NZ_FSRA01000002.1"/>
</dbReference>
<dbReference type="InterPro" id="IPR050250">
    <property type="entry name" value="Macrolide_Exporter_MacB"/>
</dbReference>
<evidence type="ECO:0000259" key="8">
    <source>
        <dbReference type="Pfam" id="PF12704"/>
    </source>
</evidence>
<keyword evidence="4 6" id="KW-1133">Transmembrane helix</keyword>
<dbReference type="PANTHER" id="PTHR30572:SF18">
    <property type="entry name" value="ABC-TYPE MACROLIDE FAMILY EXPORT SYSTEM PERMEASE COMPONENT 2"/>
    <property type="match status" value="1"/>
</dbReference>
<dbReference type="EMBL" id="FSRA01000002">
    <property type="protein sequence ID" value="SIO43621.1"/>
    <property type="molecule type" value="Genomic_DNA"/>
</dbReference>
<dbReference type="InterPro" id="IPR025857">
    <property type="entry name" value="MacB_PCD"/>
</dbReference>
<evidence type="ECO:0000256" key="4">
    <source>
        <dbReference type="ARBA" id="ARBA00022989"/>
    </source>
</evidence>
<name>A0A1N6JHG9_9BACT</name>
<proteinExistence type="predicted"/>
<dbReference type="STRING" id="536979.SAMN04488055_4012"/>
<keyword evidence="3 6" id="KW-0812">Transmembrane</keyword>
<feature type="transmembrane region" description="Helical" evidence="6">
    <location>
        <begin position="277"/>
        <end position="297"/>
    </location>
</feature>
<feature type="transmembrane region" description="Helical" evidence="6">
    <location>
        <begin position="372"/>
        <end position="395"/>
    </location>
</feature>
<feature type="domain" description="ABC3 transporter permease C-terminal" evidence="7">
    <location>
        <begin position="282"/>
        <end position="398"/>
    </location>
</feature>
<organism evidence="9 10">
    <name type="scientific">Chitinophaga niabensis</name>
    <dbReference type="NCBI Taxonomy" id="536979"/>
    <lineage>
        <taxon>Bacteria</taxon>
        <taxon>Pseudomonadati</taxon>
        <taxon>Bacteroidota</taxon>
        <taxon>Chitinophagia</taxon>
        <taxon>Chitinophagales</taxon>
        <taxon>Chitinophagaceae</taxon>
        <taxon>Chitinophaga</taxon>
    </lineage>
</organism>
<feature type="transmembrane region" description="Helical" evidence="6">
    <location>
        <begin position="333"/>
        <end position="351"/>
    </location>
</feature>
<feature type="transmembrane region" description="Helical" evidence="6">
    <location>
        <begin position="663"/>
        <end position="682"/>
    </location>
</feature>
<evidence type="ECO:0000256" key="1">
    <source>
        <dbReference type="ARBA" id="ARBA00004651"/>
    </source>
</evidence>
<dbReference type="PANTHER" id="PTHR30572">
    <property type="entry name" value="MEMBRANE COMPONENT OF TRANSPORTER-RELATED"/>
    <property type="match status" value="1"/>
</dbReference>
<evidence type="ECO:0000256" key="6">
    <source>
        <dbReference type="SAM" id="Phobius"/>
    </source>
</evidence>
<dbReference type="GO" id="GO:0005886">
    <property type="term" value="C:plasma membrane"/>
    <property type="evidence" value="ECO:0007669"/>
    <property type="project" value="UniProtKB-SubCell"/>
</dbReference>
<feature type="transmembrane region" description="Helical" evidence="6">
    <location>
        <begin position="718"/>
        <end position="737"/>
    </location>
</feature>
<evidence type="ECO:0000256" key="5">
    <source>
        <dbReference type="ARBA" id="ARBA00023136"/>
    </source>
</evidence>
<dbReference type="Pfam" id="PF02687">
    <property type="entry name" value="FtsX"/>
    <property type="match status" value="2"/>
</dbReference>
<accession>A0A1N6JHG9</accession>
<evidence type="ECO:0000256" key="2">
    <source>
        <dbReference type="ARBA" id="ARBA00022475"/>
    </source>
</evidence>
<feature type="transmembrane region" description="Helical" evidence="6">
    <location>
        <begin position="20"/>
        <end position="42"/>
    </location>
</feature>
<feature type="transmembrane region" description="Helical" evidence="6">
    <location>
        <begin position="749"/>
        <end position="769"/>
    </location>
</feature>